<dbReference type="RefSeq" id="YP_009730155.1">
    <property type="nucleotide sequence ID" value="NC_045938.1"/>
</dbReference>
<keyword evidence="6 11" id="KW-0375">Hydrogen ion transport</keyword>
<evidence type="ECO:0000256" key="6">
    <source>
        <dbReference type="ARBA" id="ARBA00022781"/>
    </source>
</evidence>
<dbReference type="CTD" id="4509"/>
<dbReference type="Pfam" id="PF00895">
    <property type="entry name" value="ATP-synt_8"/>
    <property type="match status" value="1"/>
</dbReference>
<keyword evidence="4 11" id="KW-0138">CF(0)</keyword>
<keyword evidence="10 12" id="KW-0472">Membrane</keyword>
<gene>
    <name evidence="13" type="primary">ATP8</name>
</gene>
<organism evidence="13">
    <name type="scientific">Amphiura sinicola</name>
    <dbReference type="NCBI Taxonomy" id="2705302"/>
    <lineage>
        <taxon>Eukaryota</taxon>
        <taxon>Metazoa</taxon>
        <taxon>Echinodermata</taxon>
        <taxon>Eleutherozoa</taxon>
        <taxon>Asterozoa</taxon>
        <taxon>Ophiuroidea</taxon>
        <taxon>Myophiuroidea</taxon>
        <taxon>Metophiurida</taxon>
        <taxon>Ophintegrida</taxon>
        <taxon>Amphilepidida</taxon>
        <taxon>Ophiurina</taxon>
        <taxon>Gnathophiurina</taxon>
        <taxon>Amphiuroidea</taxon>
        <taxon>Amphiuridae</taxon>
        <taxon>Amphiura</taxon>
    </lineage>
</organism>
<dbReference type="GO" id="GO:0015078">
    <property type="term" value="F:proton transmembrane transporter activity"/>
    <property type="evidence" value="ECO:0007669"/>
    <property type="project" value="InterPro"/>
</dbReference>
<protein>
    <recommendedName>
        <fullName evidence="11">ATP synthase complex subunit 8</fullName>
    </recommendedName>
</protein>
<dbReference type="GO" id="GO:0045259">
    <property type="term" value="C:proton-transporting ATP synthase complex"/>
    <property type="evidence" value="ECO:0007669"/>
    <property type="project" value="UniProtKB-KW"/>
</dbReference>
<evidence type="ECO:0000256" key="5">
    <source>
        <dbReference type="ARBA" id="ARBA00022692"/>
    </source>
</evidence>
<dbReference type="AlphaFoldDB" id="A0A6C0FFM6"/>
<evidence type="ECO:0000256" key="4">
    <source>
        <dbReference type="ARBA" id="ARBA00022547"/>
    </source>
</evidence>
<accession>A0A6C0FFM6</accession>
<geneLocation type="mitochondrion" evidence="13"/>
<keyword evidence="3 11" id="KW-0813">Transport</keyword>
<dbReference type="InterPro" id="IPR001421">
    <property type="entry name" value="ATP8_metazoa"/>
</dbReference>
<comment type="similarity">
    <text evidence="2 11">Belongs to the ATPase protein 8 family.</text>
</comment>
<evidence type="ECO:0000256" key="11">
    <source>
        <dbReference type="RuleBase" id="RU003661"/>
    </source>
</evidence>
<evidence type="ECO:0000256" key="9">
    <source>
        <dbReference type="ARBA" id="ARBA00023128"/>
    </source>
</evidence>
<evidence type="ECO:0000256" key="7">
    <source>
        <dbReference type="ARBA" id="ARBA00022989"/>
    </source>
</evidence>
<evidence type="ECO:0000256" key="2">
    <source>
        <dbReference type="ARBA" id="ARBA00008892"/>
    </source>
</evidence>
<dbReference type="GO" id="GO:0015986">
    <property type="term" value="P:proton motive force-driven ATP synthesis"/>
    <property type="evidence" value="ECO:0007669"/>
    <property type="project" value="InterPro"/>
</dbReference>
<evidence type="ECO:0000256" key="8">
    <source>
        <dbReference type="ARBA" id="ARBA00023065"/>
    </source>
</evidence>
<keyword evidence="5 11" id="KW-0812">Transmembrane</keyword>
<feature type="transmembrane region" description="Helical" evidence="12">
    <location>
        <begin position="6"/>
        <end position="27"/>
    </location>
</feature>
<keyword evidence="7 12" id="KW-1133">Transmembrane helix</keyword>
<dbReference type="GeneID" id="43964928"/>
<dbReference type="GO" id="GO:0031966">
    <property type="term" value="C:mitochondrial membrane"/>
    <property type="evidence" value="ECO:0007669"/>
    <property type="project" value="UniProtKB-SubCell"/>
</dbReference>
<dbReference type="EMBL" id="MK343094">
    <property type="protein sequence ID" value="QHT54211.1"/>
    <property type="molecule type" value="Genomic_DNA"/>
</dbReference>
<keyword evidence="9 11" id="KW-0496">Mitochondrion</keyword>
<sequence length="37" mass="4388">MPQLDFSLWLTNLLSNWVLLILLFFMLSNWSNSNTSQ</sequence>
<evidence type="ECO:0000256" key="12">
    <source>
        <dbReference type="SAM" id="Phobius"/>
    </source>
</evidence>
<reference evidence="13" key="1">
    <citation type="journal article" date="2019" name="Mar. Biol. Res.">
        <title>Mitochondrial gene rearrangement and phylogenetic relationships in the Amphilepidida and Ophiacanthida (Echinodermata, Ophiuroidea).</title>
        <authorList>
            <person name="Lee T."/>
            <person name="Bae Y.J."/>
            <person name="Shin S."/>
        </authorList>
    </citation>
    <scope>NUCLEOTIDE SEQUENCE</scope>
</reference>
<evidence type="ECO:0000256" key="10">
    <source>
        <dbReference type="ARBA" id="ARBA00023136"/>
    </source>
</evidence>
<proteinExistence type="inferred from homology"/>
<evidence type="ECO:0000256" key="1">
    <source>
        <dbReference type="ARBA" id="ARBA00004304"/>
    </source>
</evidence>
<comment type="subcellular location">
    <subcellularLocation>
        <location evidence="1 11">Mitochondrion membrane</location>
        <topology evidence="1 11">Single-pass membrane protein</topology>
    </subcellularLocation>
</comment>
<name>A0A6C0FFM6_9ECHI</name>
<evidence type="ECO:0000256" key="3">
    <source>
        <dbReference type="ARBA" id="ARBA00022448"/>
    </source>
</evidence>
<evidence type="ECO:0000313" key="13">
    <source>
        <dbReference type="EMBL" id="QHT54211.1"/>
    </source>
</evidence>
<keyword evidence="8 11" id="KW-0406">Ion transport</keyword>